<proteinExistence type="predicted"/>
<name>A0A6A5SJX6_9PLEO</name>
<dbReference type="EMBL" id="ML976055">
    <property type="protein sequence ID" value="KAF1940931.1"/>
    <property type="molecule type" value="Genomic_DNA"/>
</dbReference>
<keyword evidence="1" id="KW-0732">Signal</keyword>
<evidence type="ECO:0000313" key="2">
    <source>
        <dbReference type="EMBL" id="KAF1940931.1"/>
    </source>
</evidence>
<keyword evidence="3" id="KW-1185">Reference proteome</keyword>
<protein>
    <submittedName>
        <fullName evidence="2">Uncharacterized protein</fullName>
    </submittedName>
</protein>
<accession>A0A6A5SJX6</accession>
<sequence length="64" mass="7150">MKASLSVLATIFFPVLCSALLATSKPMDQTRRNTTCRAAVLPQQSKLPHLCSVWREWDGVCRSE</sequence>
<gene>
    <name evidence="2" type="ORF">EJ02DRAFT_455597</name>
</gene>
<feature type="chain" id="PRO_5025512094" evidence="1">
    <location>
        <begin position="20"/>
        <end position="64"/>
    </location>
</feature>
<feature type="signal peptide" evidence="1">
    <location>
        <begin position="1"/>
        <end position="19"/>
    </location>
</feature>
<reference evidence="2" key="1">
    <citation type="journal article" date="2020" name="Stud. Mycol.">
        <title>101 Dothideomycetes genomes: a test case for predicting lifestyles and emergence of pathogens.</title>
        <authorList>
            <person name="Haridas S."/>
            <person name="Albert R."/>
            <person name="Binder M."/>
            <person name="Bloem J."/>
            <person name="Labutti K."/>
            <person name="Salamov A."/>
            <person name="Andreopoulos B."/>
            <person name="Baker S."/>
            <person name="Barry K."/>
            <person name="Bills G."/>
            <person name="Bluhm B."/>
            <person name="Cannon C."/>
            <person name="Castanera R."/>
            <person name="Culley D."/>
            <person name="Daum C."/>
            <person name="Ezra D."/>
            <person name="Gonzalez J."/>
            <person name="Henrissat B."/>
            <person name="Kuo A."/>
            <person name="Liang C."/>
            <person name="Lipzen A."/>
            <person name="Lutzoni F."/>
            <person name="Magnuson J."/>
            <person name="Mondo S."/>
            <person name="Nolan M."/>
            <person name="Ohm R."/>
            <person name="Pangilinan J."/>
            <person name="Park H.-J."/>
            <person name="Ramirez L."/>
            <person name="Alfaro M."/>
            <person name="Sun H."/>
            <person name="Tritt A."/>
            <person name="Yoshinaga Y."/>
            <person name="Zwiers L.-H."/>
            <person name="Turgeon B."/>
            <person name="Goodwin S."/>
            <person name="Spatafora J."/>
            <person name="Crous P."/>
            <person name="Grigoriev I."/>
        </authorList>
    </citation>
    <scope>NUCLEOTIDE SEQUENCE</scope>
    <source>
        <strain evidence="2">CBS 161.51</strain>
    </source>
</reference>
<dbReference type="AlphaFoldDB" id="A0A6A5SJX6"/>
<evidence type="ECO:0000313" key="3">
    <source>
        <dbReference type="Proteomes" id="UP000800038"/>
    </source>
</evidence>
<evidence type="ECO:0000256" key="1">
    <source>
        <dbReference type="SAM" id="SignalP"/>
    </source>
</evidence>
<dbReference type="Proteomes" id="UP000800038">
    <property type="component" value="Unassembled WGS sequence"/>
</dbReference>
<organism evidence="2 3">
    <name type="scientific">Clathrospora elynae</name>
    <dbReference type="NCBI Taxonomy" id="706981"/>
    <lineage>
        <taxon>Eukaryota</taxon>
        <taxon>Fungi</taxon>
        <taxon>Dikarya</taxon>
        <taxon>Ascomycota</taxon>
        <taxon>Pezizomycotina</taxon>
        <taxon>Dothideomycetes</taxon>
        <taxon>Pleosporomycetidae</taxon>
        <taxon>Pleosporales</taxon>
        <taxon>Diademaceae</taxon>
        <taxon>Clathrospora</taxon>
    </lineage>
</organism>